<sequence>MNSNNIVQESVLTKGSKSPEPTHLPVNYDVHIFYYPWYGNPEHDGKYFHWNHPYLPHWDKIEAAKWPSGQHKPPDDIGANFYPQLGPYSSGDPVVVEDHMKQVQLSGAGVLAVSWYPPNDADNEGTNPDKLIPLILDLADKYQLKVAFHIEPFKGRDHQTLKTNIKYIIDTYGKHPGFYRHYDRIKKKHLPVYYIYDSYLVKSSNWAELFTPGGSISIRNTEYDGIFLGLLVERQHKESVASAGFDGYYTYFATDGFTYGSSWKNWREIRKYARGRRLMFVPSVGPGYIDTRVRPWNDKNTRSRQDGRYYKNSLQKALDINPSMISITSFNEWHEGTQIETAVPKATDSFTYIDYGPEGPQCYLNITRQYVSKFISED</sequence>
<evidence type="ECO:0000256" key="9">
    <source>
        <dbReference type="SAM" id="MobiDB-lite"/>
    </source>
</evidence>
<keyword evidence="5" id="KW-0735">Signal-anchor</keyword>
<protein>
    <recommendedName>
        <fullName evidence="12">Glycoprotein endo-alpha-1,2-mannosidase</fullName>
    </recommendedName>
</protein>
<evidence type="ECO:0000256" key="2">
    <source>
        <dbReference type="ARBA" id="ARBA00009559"/>
    </source>
</evidence>
<keyword evidence="7" id="KW-0333">Golgi apparatus</keyword>
<evidence type="ECO:0000256" key="8">
    <source>
        <dbReference type="ARBA" id="ARBA00023136"/>
    </source>
</evidence>
<keyword evidence="6" id="KW-1133">Transmembrane helix</keyword>
<keyword evidence="3" id="KW-0812">Transmembrane</keyword>
<keyword evidence="11" id="KW-1185">Reference proteome</keyword>
<keyword evidence="4" id="KW-0378">Hydrolase</keyword>
<comment type="similarity">
    <text evidence="2">Belongs to the glycosyl hydrolase 99 family.</text>
</comment>
<reference evidence="10" key="1">
    <citation type="submission" date="2022-08" db="UniProtKB">
        <authorList>
            <consortium name="EnsemblMetazoa"/>
        </authorList>
    </citation>
    <scope>IDENTIFICATION</scope>
    <source>
        <strain evidence="10">05x7-T-G4-1.051#20</strain>
    </source>
</reference>
<dbReference type="PANTHER" id="PTHR13572">
    <property type="entry name" value="ENDO-ALPHA-1,2-MANNOSIDASE"/>
    <property type="match status" value="1"/>
</dbReference>
<dbReference type="EnsemblMetazoa" id="G17336.4">
    <property type="protein sequence ID" value="G17336.4:cds"/>
    <property type="gene ID" value="G17336"/>
</dbReference>
<comment type="subcellular location">
    <subcellularLocation>
        <location evidence="1">Golgi apparatus membrane</location>
        <topology evidence="1">Single-pass type II membrane protein</topology>
    </subcellularLocation>
</comment>
<evidence type="ECO:0000256" key="3">
    <source>
        <dbReference type="ARBA" id="ARBA00022692"/>
    </source>
</evidence>
<organism evidence="10 11">
    <name type="scientific">Magallana gigas</name>
    <name type="common">Pacific oyster</name>
    <name type="synonym">Crassostrea gigas</name>
    <dbReference type="NCBI Taxonomy" id="29159"/>
    <lineage>
        <taxon>Eukaryota</taxon>
        <taxon>Metazoa</taxon>
        <taxon>Spiralia</taxon>
        <taxon>Lophotrochozoa</taxon>
        <taxon>Mollusca</taxon>
        <taxon>Bivalvia</taxon>
        <taxon>Autobranchia</taxon>
        <taxon>Pteriomorphia</taxon>
        <taxon>Ostreida</taxon>
        <taxon>Ostreoidea</taxon>
        <taxon>Ostreidae</taxon>
        <taxon>Magallana</taxon>
    </lineage>
</organism>
<feature type="region of interest" description="Disordered" evidence="9">
    <location>
        <begin position="1"/>
        <end position="20"/>
    </location>
</feature>
<evidence type="ECO:0000256" key="5">
    <source>
        <dbReference type="ARBA" id="ARBA00022968"/>
    </source>
</evidence>
<dbReference type="GO" id="GO:0004559">
    <property type="term" value="F:alpha-mannosidase activity"/>
    <property type="evidence" value="ECO:0007669"/>
    <property type="project" value="TreeGrafter"/>
</dbReference>
<feature type="compositionally biased region" description="Polar residues" evidence="9">
    <location>
        <begin position="1"/>
        <end position="16"/>
    </location>
</feature>
<accession>A0A8W8J5J6</accession>
<proteinExistence type="inferred from homology"/>
<evidence type="ECO:0000313" key="11">
    <source>
        <dbReference type="Proteomes" id="UP000005408"/>
    </source>
</evidence>
<evidence type="ECO:0000256" key="6">
    <source>
        <dbReference type="ARBA" id="ARBA00022989"/>
    </source>
</evidence>
<dbReference type="CDD" id="cd11574">
    <property type="entry name" value="GH99"/>
    <property type="match status" value="1"/>
</dbReference>
<evidence type="ECO:0000256" key="7">
    <source>
        <dbReference type="ARBA" id="ARBA00023034"/>
    </source>
</evidence>
<keyword evidence="8" id="KW-0472">Membrane</keyword>
<dbReference type="AlphaFoldDB" id="A0A8W8J5J6"/>
<dbReference type="InterPro" id="IPR026071">
    <property type="entry name" value="Glyco_Hydrolase_99"/>
</dbReference>
<dbReference type="Gene3D" id="3.20.20.80">
    <property type="entry name" value="Glycosidases"/>
    <property type="match status" value="1"/>
</dbReference>
<evidence type="ECO:0000313" key="10">
    <source>
        <dbReference type="EnsemblMetazoa" id="G17336.4:cds"/>
    </source>
</evidence>
<dbReference type="Proteomes" id="UP000005408">
    <property type="component" value="Unassembled WGS sequence"/>
</dbReference>
<evidence type="ECO:0008006" key="12">
    <source>
        <dbReference type="Google" id="ProtNLM"/>
    </source>
</evidence>
<dbReference type="GO" id="GO:0000139">
    <property type="term" value="C:Golgi membrane"/>
    <property type="evidence" value="ECO:0007669"/>
    <property type="project" value="UniProtKB-SubCell"/>
</dbReference>
<dbReference type="PANTHER" id="PTHR13572:SF4">
    <property type="entry name" value="RE57134P"/>
    <property type="match status" value="1"/>
</dbReference>
<dbReference type="Pfam" id="PF16317">
    <property type="entry name" value="Glyco_hydro_99"/>
    <property type="match status" value="1"/>
</dbReference>
<evidence type="ECO:0000256" key="4">
    <source>
        <dbReference type="ARBA" id="ARBA00022801"/>
    </source>
</evidence>
<dbReference type="EnsemblMetazoa" id="G17336.5">
    <property type="protein sequence ID" value="G17336.5:cds"/>
    <property type="gene ID" value="G17336"/>
</dbReference>
<name>A0A8W8J5J6_MAGGI</name>
<dbReference type="EnsemblMetazoa" id="G17336.3">
    <property type="protein sequence ID" value="G17336.3:cds"/>
    <property type="gene ID" value="G17336"/>
</dbReference>
<evidence type="ECO:0000256" key="1">
    <source>
        <dbReference type="ARBA" id="ARBA00004323"/>
    </source>
</evidence>
<dbReference type="FunFam" id="3.20.20.80:FF:000177">
    <property type="entry name" value="MANEAL isoform 4"/>
    <property type="match status" value="1"/>
</dbReference>